<comment type="caution">
    <text evidence="1">The sequence shown here is derived from an EMBL/GenBank/DDBJ whole genome shotgun (WGS) entry which is preliminary data.</text>
</comment>
<dbReference type="Pfam" id="PF13385">
    <property type="entry name" value="Laminin_G_3"/>
    <property type="match status" value="1"/>
</dbReference>
<dbReference type="InterPro" id="IPR013320">
    <property type="entry name" value="ConA-like_dom_sf"/>
</dbReference>
<accession>A0A0F9MB02</accession>
<name>A0A0F9MB02_9ZZZZ</name>
<organism evidence="1">
    <name type="scientific">marine sediment metagenome</name>
    <dbReference type="NCBI Taxonomy" id="412755"/>
    <lineage>
        <taxon>unclassified sequences</taxon>
        <taxon>metagenomes</taxon>
        <taxon>ecological metagenomes</taxon>
    </lineage>
</organism>
<gene>
    <name evidence="1" type="ORF">LCGC14_1095840</name>
</gene>
<dbReference type="Gene3D" id="2.60.120.200">
    <property type="match status" value="1"/>
</dbReference>
<dbReference type="EMBL" id="LAZR01004900">
    <property type="protein sequence ID" value="KKN04600.1"/>
    <property type="molecule type" value="Genomic_DNA"/>
</dbReference>
<dbReference type="AlphaFoldDB" id="A0A0F9MB02"/>
<sequence length="268" mass="28174">MGHFSGSLVQRETRTFALLDQIVTVLGGTKLTFLPILSGFGTELFPYGTGNDAPVGTASAALESVFDPMQHVGGVHSIYNDSSASANVQFVDDADQSFAGAGGMSMGLWIMPTEALGTARTFISKYDATGASEVREYYFSMDTSGNLILDLWDETNNGNEKGTGASDVIVPWVWNFVVATYDGTAATPAVHLYRNAVDTLSAGTTTETGTFADMVDGAAKCAIGAEIRAASVENEFEGRIALPFLCGKELTSANVTTLFGLGKTLLGT</sequence>
<protein>
    <submittedName>
        <fullName evidence="1">Uncharacterized protein</fullName>
    </submittedName>
</protein>
<evidence type="ECO:0000313" key="1">
    <source>
        <dbReference type="EMBL" id="KKN04600.1"/>
    </source>
</evidence>
<dbReference type="SUPFAM" id="SSF49899">
    <property type="entry name" value="Concanavalin A-like lectins/glucanases"/>
    <property type="match status" value="1"/>
</dbReference>
<proteinExistence type="predicted"/>
<reference evidence="1" key="1">
    <citation type="journal article" date="2015" name="Nature">
        <title>Complex archaea that bridge the gap between prokaryotes and eukaryotes.</title>
        <authorList>
            <person name="Spang A."/>
            <person name="Saw J.H."/>
            <person name="Jorgensen S.L."/>
            <person name="Zaremba-Niedzwiedzka K."/>
            <person name="Martijn J."/>
            <person name="Lind A.E."/>
            <person name="van Eijk R."/>
            <person name="Schleper C."/>
            <person name="Guy L."/>
            <person name="Ettema T.J."/>
        </authorList>
    </citation>
    <scope>NUCLEOTIDE SEQUENCE</scope>
</reference>